<dbReference type="GO" id="GO:0003729">
    <property type="term" value="F:mRNA binding"/>
    <property type="evidence" value="ECO:0007669"/>
    <property type="project" value="InterPro"/>
</dbReference>
<evidence type="ECO:0000313" key="9">
    <source>
        <dbReference type="Proteomes" id="UP000075670"/>
    </source>
</evidence>
<evidence type="ECO:0000256" key="3">
    <source>
        <dbReference type="ARBA" id="ARBA00022722"/>
    </source>
</evidence>
<evidence type="ECO:0000256" key="4">
    <source>
        <dbReference type="ARBA" id="ARBA00022759"/>
    </source>
</evidence>
<dbReference type="Gene3D" id="3.30.920.30">
    <property type="entry name" value="Hypothetical protein"/>
    <property type="match status" value="1"/>
</dbReference>
<dbReference type="RefSeq" id="WP_062280059.1">
    <property type="nucleotide sequence ID" value="NZ_LTBC01000001.1"/>
</dbReference>
<keyword evidence="9" id="KW-1185">Reference proteome</keyword>
<evidence type="ECO:0000256" key="5">
    <source>
        <dbReference type="ARBA" id="ARBA00022801"/>
    </source>
</evidence>
<comment type="similarity">
    <text evidence="1">Belongs to the HicA mRNA interferase family.</text>
</comment>
<evidence type="ECO:0000256" key="2">
    <source>
        <dbReference type="ARBA" id="ARBA00022649"/>
    </source>
</evidence>
<dbReference type="GO" id="GO:0016787">
    <property type="term" value="F:hydrolase activity"/>
    <property type="evidence" value="ECO:0007669"/>
    <property type="project" value="UniProtKB-KW"/>
</dbReference>
<evidence type="ECO:0000313" key="8">
    <source>
        <dbReference type="EMBL" id="KYH33362.1"/>
    </source>
</evidence>
<dbReference type="Proteomes" id="UP000075670">
    <property type="component" value="Unassembled WGS sequence"/>
</dbReference>
<dbReference type="OrthoDB" id="9799854at2"/>
<evidence type="ECO:0000256" key="7">
    <source>
        <dbReference type="ARBA" id="ARBA00023016"/>
    </source>
</evidence>
<accession>A0A151B0Q5</accession>
<comment type="caution">
    <text evidence="8">The sequence shown here is derived from an EMBL/GenBank/DDBJ whole genome shotgun (WGS) entry which is preliminary data.</text>
</comment>
<reference evidence="8 9" key="1">
    <citation type="submission" date="2016-02" db="EMBL/GenBank/DDBJ databases">
        <title>Genome sequence of Moorella mulderi DSM 14980.</title>
        <authorList>
            <person name="Poehlein A."/>
            <person name="Daniel R."/>
        </authorList>
    </citation>
    <scope>NUCLEOTIDE SEQUENCE [LARGE SCALE GENOMIC DNA]</scope>
    <source>
        <strain evidence="8 9">DSM 14980</strain>
    </source>
</reference>
<dbReference type="InterPro" id="IPR038570">
    <property type="entry name" value="HicA_sf"/>
</dbReference>
<name>A0A151B0Q5_9FIRM</name>
<dbReference type="EMBL" id="LTBC01000001">
    <property type="protein sequence ID" value="KYH33362.1"/>
    <property type="molecule type" value="Genomic_DNA"/>
</dbReference>
<keyword evidence="6" id="KW-0694">RNA-binding</keyword>
<proteinExistence type="inferred from homology"/>
<keyword evidence="7" id="KW-0346">Stress response</keyword>
<dbReference type="PATRIC" id="fig|1122241.3.peg.71"/>
<sequence>MSIKRRDLIRYFEANGFYLLREGANHSIYTNGIKTVPVKRHRTLDRITANELCKQAGLKPIF</sequence>
<keyword evidence="2" id="KW-1277">Toxin-antitoxin system</keyword>
<protein>
    <submittedName>
        <fullName evidence="8">YcfA-like protein</fullName>
    </submittedName>
</protein>
<dbReference type="SUPFAM" id="SSF54786">
    <property type="entry name" value="YcfA/nrd intein domain"/>
    <property type="match status" value="1"/>
</dbReference>
<evidence type="ECO:0000256" key="1">
    <source>
        <dbReference type="ARBA" id="ARBA00006620"/>
    </source>
</evidence>
<evidence type="ECO:0000256" key="6">
    <source>
        <dbReference type="ARBA" id="ARBA00022884"/>
    </source>
</evidence>
<dbReference type="Pfam" id="PF07927">
    <property type="entry name" value="HicA_toxin"/>
    <property type="match status" value="1"/>
</dbReference>
<keyword evidence="4" id="KW-0255">Endonuclease</keyword>
<dbReference type="GO" id="GO:0004519">
    <property type="term" value="F:endonuclease activity"/>
    <property type="evidence" value="ECO:0007669"/>
    <property type="project" value="UniProtKB-KW"/>
</dbReference>
<organism evidence="8 9">
    <name type="scientific">Moorella mulderi DSM 14980</name>
    <dbReference type="NCBI Taxonomy" id="1122241"/>
    <lineage>
        <taxon>Bacteria</taxon>
        <taxon>Bacillati</taxon>
        <taxon>Bacillota</taxon>
        <taxon>Clostridia</taxon>
        <taxon>Neomoorellales</taxon>
        <taxon>Neomoorellaceae</taxon>
        <taxon>Neomoorella</taxon>
    </lineage>
</organism>
<keyword evidence="5" id="KW-0378">Hydrolase</keyword>
<dbReference type="InterPro" id="IPR012933">
    <property type="entry name" value="HicA_mRNA_interferase"/>
</dbReference>
<dbReference type="AlphaFoldDB" id="A0A151B0Q5"/>
<keyword evidence="3" id="KW-0540">Nuclease</keyword>
<gene>
    <name evidence="8" type="ORF">MOMUL_00630</name>
</gene>